<feature type="region of interest" description="Disordered" evidence="1">
    <location>
        <begin position="1"/>
        <end position="65"/>
    </location>
</feature>
<gene>
    <name evidence="2" type="ORF">OVY01_06530</name>
</gene>
<evidence type="ECO:0000313" key="3">
    <source>
        <dbReference type="Proteomes" id="UP001082899"/>
    </source>
</evidence>
<evidence type="ECO:0008006" key="4">
    <source>
        <dbReference type="Google" id="ProtNLM"/>
    </source>
</evidence>
<keyword evidence="3" id="KW-1185">Reference proteome</keyword>
<evidence type="ECO:0000256" key="1">
    <source>
        <dbReference type="SAM" id="MobiDB-lite"/>
    </source>
</evidence>
<name>A0ABT3ZK37_9BURK</name>
<evidence type="ECO:0000313" key="2">
    <source>
        <dbReference type="EMBL" id="MCY0386890.1"/>
    </source>
</evidence>
<accession>A0ABT3ZK37</accession>
<organism evidence="2 3">
    <name type="scientific">Robbsia betulipollinis</name>
    <dbReference type="NCBI Taxonomy" id="2981849"/>
    <lineage>
        <taxon>Bacteria</taxon>
        <taxon>Pseudomonadati</taxon>
        <taxon>Pseudomonadota</taxon>
        <taxon>Betaproteobacteria</taxon>
        <taxon>Burkholderiales</taxon>
        <taxon>Burkholderiaceae</taxon>
        <taxon>Robbsia</taxon>
    </lineage>
</organism>
<dbReference type="EMBL" id="JAPMXC010000001">
    <property type="protein sequence ID" value="MCY0386890.1"/>
    <property type="molecule type" value="Genomic_DNA"/>
</dbReference>
<protein>
    <recommendedName>
        <fullName evidence="4">Autophagy-related protein 2</fullName>
    </recommendedName>
</protein>
<comment type="caution">
    <text evidence="2">The sequence shown here is derived from an EMBL/GenBank/DDBJ whole genome shotgun (WGS) entry which is preliminary data.</text>
</comment>
<reference evidence="2" key="1">
    <citation type="submission" date="2022-11" db="EMBL/GenBank/DDBJ databases">
        <title>Robbsia betulipollinis sp. nov., isolated from pollen of birch (Betula pendula).</title>
        <authorList>
            <person name="Shi H."/>
            <person name="Ambika Manirajan B."/>
            <person name="Ratering S."/>
            <person name="Geissler-Plaum R."/>
            <person name="Schnell S."/>
        </authorList>
    </citation>
    <scope>NUCLEOTIDE SEQUENCE</scope>
    <source>
        <strain evidence="2">Bb-Pol-6</strain>
    </source>
</reference>
<feature type="compositionally biased region" description="Basic and acidic residues" evidence="1">
    <location>
        <begin position="1"/>
        <end position="28"/>
    </location>
</feature>
<dbReference type="Proteomes" id="UP001082899">
    <property type="component" value="Unassembled WGS sequence"/>
</dbReference>
<sequence length="65" mass="6904">MAEPTKQPEPKDTNPERTSLDDDSRLDKDLEETFPASDAPATGGITKIGTDGEEKGTPKDTTTGV</sequence>
<dbReference type="RefSeq" id="WP_267846556.1">
    <property type="nucleotide sequence ID" value="NZ_JAPMXC010000001.1"/>
</dbReference>
<proteinExistence type="predicted"/>